<dbReference type="AlphaFoldDB" id="A0A5A7QTJ7"/>
<sequence length="105" mass="12064">MACAAKAYVAGINELIKREEGEVIFFYENLDRADSVIEVRVNKWFSLGASSLVTWLHAKIKLFMQNSRQKKYECKISGRQPMVLNLKEQKALETYDPTKPIISSH</sequence>
<evidence type="ECO:0000313" key="2">
    <source>
        <dbReference type="Proteomes" id="UP000325081"/>
    </source>
</evidence>
<evidence type="ECO:0000313" key="1">
    <source>
        <dbReference type="EMBL" id="GER48663.1"/>
    </source>
</evidence>
<keyword evidence="2" id="KW-1185">Reference proteome</keyword>
<dbReference type="EMBL" id="BKCP01008292">
    <property type="protein sequence ID" value="GER48663.1"/>
    <property type="molecule type" value="Genomic_DNA"/>
</dbReference>
<comment type="caution">
    <text evidence="1">The sequence shown here is derived from an EMBL/GenBank/DDBJ whole genome shotgun (WGS) entry which is preliminary data.</text>
</comment>
<proteinExistence type="predicted"/>
<organism evidence="1 2">
    <name type="scientific">Striga asiatica</name>
    <name type="common">Asiatic witchweed</name>
    <name type="synonym">Buchnera asiatica</name>
    <dbReference type="NCBI Taxonomy" id="4170"/>
    <lineage>
        <taxon>Eukaryota</taxon>
        <taxon>Viridiplantae</taxon>
        <taxon>Streptophyta</taxon>
        <taxon>Embryophyta</taxon>
        <taxon>Tracheophyta</taxon>
        <taxon>Spermatophyta</taxon>
        <taxon>Magnoliopsida</taxon>
        <taxon>eudicotyledons</taxon>
        <taxon>Gunneridae</taxon>
        <taxon>Pentapetalae</taxon>
        <taxon>asterids</taxon>
        <taxon>lamiids</taxon>
        <taxon>Lamiales</taxon>
        <taxon>Orobanchaceae</taxon>
        <taxon>Buchnereae</taxon>
        <taxon>Striga</taxon>
    </lineage>
</organism>
<name>A0A5A7QTJ7_STRAF</name>
<dbReference type="Proteomes" id="UP000325081">
    <property type="component" value="Unassembled WGS sequence"/>
</dbReference>
<gene>
    <name evidence="1" type="ORF">STAS_25840</name>
</gene>
<accession>A0A5A7QTJ7</accession>
<reference evidence="2" key="1">
    <citation type="journal article" date="2019" name="Curr. Biol.">
        <title>Genome Sequence of Striga asiatica Provides Insight into the Evolution of Plant Parasitism.</title>
        <authorList>
            <person name="Yoshida S."/>
            <person name="Kim S."/>
            <person name="Wafula E.K."/>
            <person name="Tanskanen J."/>
            <person name="Kim Y.M."/>
            <person name="Honaas L."/>
            <person name="Yang Z."/>
            <person name="Spallek T."/>
            <person name="Conn C.E."/>
            <person name="Ichihashi Y."/>
            <person name="Cheong K."/>
            <person name="Cui S."/>
            <person name="Der J.P."/>
            <person name="Gundlach H."/>
            <person name="Jiao Y."/>
            <person name="Hori C."/>
            <person name="Ishida J.K."/>
            <person name="Kasahara H."/>
            <person name="Kiba T."/>
            <person name="Kim M.S."/>
            <person name="Koo N."/>
            <person name="Laohavisit A."/>
            <person name="Lee Y.H."/>
            <person name="Lumba S."/>
            <person name="McCourt P."/>
            <person name="Mortimer J.C."/>
            <person name="Mutuku J.M."/>
            <person name="Nomura T."/>
            <person name="Sasaki-Sekimoto Y."/>
            <person name="Seto Y."/>
            <person name="Wang Y."/>
            <person name="Wakatake T."/>
            <person name="Sakakibara H."/>
            <person name="Demura T."/>
            <person name="Yamaguchi S."/>
            <person name="Yoneyama K."/>
            <person name="Manabe R.I."/>
            <person name="Nelson D.C."/>
            <person name="Schulman A.H."/>
            <person name="Timko M.P."/>
            <person name="dePamphilis C.W."/>
            <person name="Choi D."/>
            <person name="Shirasu K."/>
        </authorList>
    </citation>
    <scope>NUCLEOTIDE SEQUENCE [LARGE SCALE GENOMIC DNA]</scope>
    <source>
        <strain evidence="2">cv. UVA1</strain>
    </source>
</reference>
<protein>
    <submittedName>
        <fullName evidence="1">Sterile alpha motif (SAM) domain-containing protein</fullName>
    </submittedName>
</protein>